<evidence type="ECO:0000256" key="5">
    <source>
        <dbReference type="SAM" id="SignalP"/>
    </source>
</evidence>
<dbReference type="GO" id="GO:0016491">
    <property type="term" value="F:oxidoreductase activity"/>
    <property type="evidence" value="ECO:0007669"/>
    <property type="project" value="InterPro"/>
</dbReference>
<evidence type="ECO:0000256" key="3">
    <source>
        <dbReference type="ARBA" id="ARBA00023157"/>
    </source>
</evidence>
<evidence type="ECO:0000313" key="8">
    <source>
        <dbReference type="Proteomes" id="UP000559626"/>
    </source>
</evidence>
<dbReference type="InterPro" id="IPR013766">
    <property type="entry name" value="Thioredoxin_domain"/>
</dbReference>
<feature type="chain" id="PRO_5031291115" evidence="5">
    <location>
        <begin position="16"/>
        <end position="402"/>
    </location>
</feature>
<comment type="caution">
    <text evidence="7">The sequence shown here is derived from an EMBL/GenBank/DDBJ whole genome shotgun (WGS) entry which is preliminary data.</text>
</comment>
<keyword evidence="4" id="KW-0676">Redox-active center</keyword>
<dbReference type="GO" id="GO:0030313">
    <property type="term" value="C:cell envelope"/>
    <property type="evidence" value="ECO:0007669"/>
    <property type="project" value="UniProtKB-SubCell"/>
</dbReference>
<evidence type="ECO:0000256" key="1">
    <source>
        <dbReference type="ARBA" id="ARBA00004196"/>
    </source>
</evidence>
<dbReference type="InterPro" id="IPR036249">
    <property type="entry name" value="Thioredoxin-like_sf"/>
</dbReference>
<organism evidence="7 8">
    <name type="scientific">Hymenobacter polaris</name>
    <dbReference type="NCBI Taxonomy" id="2682546"/>
    <lineage>
        <taxon>Bacteria</taxon>
        <taxon>Pseudomonadati</taxon>
        <taxon>Bacteroidota</taxon>
        <taxon>Cytophagia</taxon>
        <taxon>Cytophagales</taxon>
        <taxon>Hymenobacteraceae</taxon>
        <taxon>Hymenobacter</taxon>
    </lineage>
</organism>
<evidence type="ECO:0000256" key="2">
    <source>
        <dbReference type="ARBA" id="ARBA00022748"/>
    </source>
</evidence>
<feature type="signal peptide" evidence="5">
    <location>
        <begin position="1"/>
        <end position="15"/>
    </location>
</feature>
<dbReference type="InterPro" id="IPR050553">
    <property type="entry name" value="Thioredoxin_ResA/DsbE_sf"/>
</dbReference>
<dbReference type="GO" id="GO:0017004">
    <property type="term" value="P:cytochrome complex assembly"/>
    <property type="evidence" value="ECO:0007669"/>
    <property type="project" value="UniProtKB-KW"/>
</dbReference>
<dbReference type="RefSeq" id="WP_169530237.1">
    <property type="nucleotide sequence ID" value="NZ_JABBGH010000001.1"/>
</dbReference>
<dbReference type="GO" id="GO:0016209">
    <property type="term" value="F:antioxidant activity"/>
    <property type="evidence" value="ECO:0007669"/>
    <property type="project" value="InterPro"/>
</dbReference>
<dbReference type="InterPro" id="IPR000866">
    <property type="entry name" value="AhpC/TSA"/>
</dbReference>
<name>A0A7Y0ACV1_9BACT</name>
<dbReference type="Proteomes" id="UP000559626">
    <property type="component" value="Unassembled WGS sequence"/>
</dbReference>
<evidence type="ECO:0000259" key="6">
    <source>
        <dbReference type="PROSITE" id="PS51352"/>
    </source>
</evidence>
<proteinExistence type="predicted"/>
<protein>
    <submittedName>
        <fullName evidence="7">TlpA family protein disulfide reductase</fullName>
    </submittedName>
</protein>
<dbReference type="PROSITE" id="PS51352">
    <property type="entry name" value="THIOREDOXIN_2"/>
    <property type="match status" value="1"/>
</dbReference>
<keyword evidence="2" id="KW-0201">Cytochrome c-type biogenesis</keyword>
<dbReference type="AlphaFoldDB" id="A0A7Y0ACV1"/>
<dbReference type="Gene3D" id="3.40.30.10">
    <property type="entry name" value="Glutaredoxin"/>
    <property type="match status" value="1"/>
</dbReference>
<sequence length="402" mass="45472">MLPLLWLLPLGAALAGPAPTPPRTTFRGHLDHAPAGDTVRLFVGNKRVKTPLSPGGDFEFVFPDLAATTPVHFEYARQNTRLYLMPGDQLVMHLDFNDFDKSVTYSGRGADVNNYLAQAQWKFEYGPAGDVPRPLEQLRQQPGTTPAEMRRRADAFRQQQLAFLAAYAQAHPQLASFRHDAEFLINMQWGRQLLEYVGIRRQQKPDEVSPPPPISEAYFSFIKELPLRELDQHLRGLDENTVVVWFLNAYQSRLAPSGKLGTSPDAGPRLYRLATQELGETKARDMVMQMLLFNNIQQDLPGVRAFYPTFRAHNRDSALARSARQMLAQRQHLNVGQPAPAFTLVNDAGQPVSLSDFKGKVVYLDFWGTWCQPCMREMKEFAPALKKKFEGRDVVFLYVAVD</sequence>
<evidence type="ECO:0000313" key="7">
    <source>
        <dbReference type="EMBL" id="NML64974.1"/>
    </source>
</evidence>
<dbReference type="Pfam" id="PF00578">
    <property type="entry name" value="AhpC-TSA"/>
    <property type="match status" value="1"/>
</dbReference>
<evidence type="ECO:0000256" key="4">
    <source>
        <dbReference type="ARBA" id="ARBA00023284"/>
    </source>
</evidence>
<dbReference type="SUPFAM" id="SSF52833">
    <property type="entry name" value="Thioredoxin-like"/>
    <property type="match status" value="1"/>
</dbReference>
<keyword evidence="3" id="KW-1015">Disulfide bond</keyword>
<keyword evidence="8" id="KW-1185">Reference proteome</keyword>
<reference evidence="7 8" key="1">
    <citation type="submission" date="2020-04" db="EMBL/GenBank/DDBJ databases">
        <title>Hymenobacter polaris sp. nov., isolated from Arctic soil.</title>
        <authorList>
            <person name="Dahal R.H."/>
        </authorList>
    </citation>
    <scope>NUCLEOTIDE SEQUENCE [LARGE SCALE GENOMIC DNA]</scope>
    <source>
        <strain evidence="7 8">RP-2-7</strain>
    </source>
</reference>
<keyword evidence="5" id="KW-0732">Signal</keyword>
<comment type="subcellular location">
    <subcellularLocation>
        <location evidence="1">Cell envelope</location>
    </subcellularLocation>
</comment>
<accession>A0A7Y0ACV1</accession>
<gene>
    <name evidence="7" type="ORF">HHL22_07120</name>
</gene>
<dbReference type="CDD" id="cd02966">
    <property type="entry name" value="TlpA_like_family"/>
    <property type="match status" value="1"/>
</dbReference>
<feature type="domain" description="Thioredoxin" evidence="6">
    <location>
        <begin position="333"/>
        <end position="402"/>
    </location>
</feature>
<dbReference type="EMBL" id="JABBGH010000001">
    <property type="protein sequence ID" value="NML64974.1"/>
    <property type="molecule type" value="Genomic_DNA"/>
</dbReference>
<dbReference type="PANTHER" id="PTHR42852:SF6">
    <property type="entry name" value="THIOL:DISULFIDE INTERCHANGE PROTEIN DSBE"/>
    <property type="match status" value="1"/>
</dbReference>
<dbReference type="PANTHER" id="PTHR42852">
    <property type="entry name" value="THIOL:DISULFIDE INTERCHANGE PROTEIN DSBE"/>
    <property type="match status" value="1"/>
</dbReference>